<dbReference type="CDD" id="cd09077">
    <property type="entry name" value="R1-I-EN"/>
    <property type="match status" value="1"/>
</dbReference>
<keyword evidence="1" id="KW-0862">Zinc</keyword>
<dbReference type="InterPro" id="IPR036691">
    <property type="entry name" value="Endo/exonu/phosph_ase_sf"/>
</dbReference>
<reference evidence="6" key="2">
    <citation type="submission" date="2025-08" db="UniProtKB">
        <authorList>
            <consortium name="RefSeq"/>
        </authorList>
    </citation>
    <scope>IDENTIFICATION</scope>
    <source>
        <strain evidence="6">14028-0561.14</strain>
        <tissue evidence="6">Whole fly</tissue>
    </source>
</reference>
<evidence type="ECO:0000313" key="5">
    <source>
        <dbReference type="Proteomes" id="UP001652661"/>
    </source>
</evidence>
<sequence>MSSNNIITPGGSHKCGNPPLVDSAARARILEAVTHIPTHTAAPAAHLAGALLTATSDDPNDLGAFQKRSKLQRTPPSGGPTATGQDPERVLVPIGRETSSSTPPSKRVRDSPSPPVAAHPRKKIKAPKPQIKEMGLILDDLLAKVNEQKVRSINQSMKNAFARLKELQEELSLLEGKDRAEAIAVADQWSQTDSPMIWAWPSAEKSAQTAPKSRPRPASRNPGTTPVGRASTRPPPRAPTQNAGRAQKRVDSDSGPKAQSATMRREGRKRGKNDAIIITPAAEMSYSEVLSMVTRTKDSRMAGVGDMVSRVRKTAKGGGVPIRTVSPQTTFLIRDLDELVTREELAAELASQANCPPGAVTIKSIRSLASGGQVAMFSVPETMAGSIDSLGRVKVGWTRCRIKRIESRPRCFRCMETGHIAARCTSTSDRSSSCFRCGQEGHKIAACKNSPRCFSCAESNRSDTNHQAAHDLLSQSIRERGVDVAAISEPYRVGPGPYWAVDSSGKAALWSCGITPKRLSDVRSERGFVRAKMAGWWMFSVYLAPSMSFEDFSDAVDRLAADGRCHTPCLIAGDFNAWAVDWGSSLTNARGRTLLEAFSTLDVTLLNTGAQPTFSRAGASSVVDLTFVSCSRASQCTWVLSDVYTGSDHAAIITALDIERAQPTPRLPQARRGYKADTLDIQAFAEHLQRLEVNGSAEQMAESAMIQLQTACDDCMSAKRAHTRHRDSVYWWNETIAAARSECIKARRRYQRSYRSSSHLERRSEFHRCRISR</sequence>
<dbReference type="Gene3D" id="4.10.60.10">
    <property type="entry name" value="Zinc finger, CCHC-type"/>
    <property type="match status" value="1"/>
</dbReference>
<feature type="domain" description="CCHC-type" evidence="4">
    <location>
        <begin position="410"/>
        <end position="426"/>
    </location>
</feature>
<organism evidence="5 6">
    <name type="scientific">Drosophila kikkawai</name>
    <name type="common">Fruit fly</name>
    <dbReference type="NCBI Taxonomy" id="30033"/>
    <lineage>
        <taxon>Eukaryota</taxon>
        <taxon>Metazoa</taxon>
        <taxon>Ecdysozoa</taxon>
        <taxon>Arthropoda</taxon>
        <taxon>Hexapoda</taxon>
        <taxon>Insecta</taxon>
        <taxon>Pterygota</taxon>
        <taxon>Neoptera</taxon>
        <taxon>Endopterygota</taxon>
        <taxon>Diptera</taxon>
        <taxon>Brachycera</taxon>
        <taxon>Muscomorpha</taxon>
        <taxon>Ephydroidea</taxon>
        <taxon>Drosophilidae</taxon>
        <taxon>Drosophila</taxon>
        <taxon>Sophophora</taxon>
    </lineage>
</organism>
<proteinExistence type="predicted"/>
<feature type="domain" description="CCHC-type" evidence="4">
    <location>
        <begin position="434"/>
        <end position="449"/>
    </location>
</feature>
<gene>
    <name evidence="6" type="primary">LOC138928664</name>
</gene>
<dbReference type="InterPro" id="IPR005135">
    <property type="entry name" value="Endo/exonuclease/phosphatase"/>
</dbReference>
<dbReference type="PROSITE" id="PS50158">
    <property type="entry name" value="ZF_CCHC"/>
    <property type="match status" value="2"/>
</dbReference>
<feature type="coiled-coil region" evidence="2">
    <location>
        <begin position="150"/>
        <end position="177"/>
    </location>
</feature>
<dbReference type="PANTHER" id="PTHR33273">
    <property type="entry name" value="DOMAIN-CONTAINING PROTEIN, PUTATIVE-RELATED"/>
    <property type="match status" value="1"/>
</dbReference>
<feature type="region of interest" description="Disordered" evidence="3">
    <location>
        <begin position="203"/>
        <end position="275"/>
    </location>
</feature>
<keyword evidence="2" id="KW-0175">Coiled coil</keyword>
<name>A0ABM4GHM7_DROKI</name>
<evidence type="ECO:0000313" key="6">
    <source>
        <dbReference type="RefSeq" id="XP_070142197.1"/>
    </source>
</evidence>
<dbReference type="SUPFAM" id="SSF56219">
    <property type="entry name" value="DNase I-like"/>
    <property type="match status" value="1"/>
</dbReference>
<dbReference type="InterPro" id="IPR036875">
    <property type="entry name" value="Znf_CCHC_sf"/>
</dbReference>
<dbReference type="GeneID" id="138928664"/>
<evidence type="ECO:0000256" key="3">
    <source>
        <dbReference type="SAM" id="MobiDB-lite"/>
    </source>
</evidence>
<keyword evidence="1" id="KW-0863">Zinc-finger</keyword>
<dbReference type="InterPro" id="IPR001878">
    <property type="entry name" value="Znf_CCHC"/>
</dbReference>
<feature type="compositionally biased region" description="Polar residues" evidence="3">
    <location>
        <begin position="72"/>
        <end position="84"/>
    </location>
</feature>
<dbReference type="SMART" id="SM00343">
    <property type="entry name" value="ZnF_C2HC"/>
    <property type="match status" value="2"/>
</dbReference>
<keyword evidence="1" id="KW-0479">Metal-binding</keyword>
<feature type="region of interest" description="Disordered" evidence="3">
    <location>
        <begin position="59"/>
        <end position="130"/>
    </location>
</feature>
<dbReference type="Proteomes" id="UP001652661">
    <property type="component" value="Chromosome 2L"/>
</dbReference>
<dbReference type="PANTHER" id="PTHR33273:SF4">
    <property type="entry name" value="ENDONUCLEASE_EXONUCLEASE_PHOSPHATASE DOMAIN-CONTAINING PROTEIN"/>
    <property type="match status" value="1"/>
</dbReference>
<protein>
    <recommendedName>
        <fullName evidence="4">CCHC-type domain-containing protein</fullName>
    </recommendedName>
</protein>
<dbReference type="RefSeq" id="XP_070142197.1">
    <property type="nucleotide sequence ID" value="XM_070286096.1"/>
</dbReference>
<accession>A0ABM4GHM7</accession>
<evidence type="ECO:0000259" key="4">
    <source>
        <dbReference type="PROSITE" id="PS50158"/>
    </source>
</evidence>
<evidence type="ECO:0000256" key="1">
    <source>
        <dbReference type="PROSITE-ProRule" id="PRU00047"/>
    </source>
</evidence>
<evidence type="ECO:0000256" key="2">
    <source>
        <dbReference type="SAM" id="Coils"/>
    </source>
</evidence>
<reference evidence="5" key="1">
    <citation type="submission" date="2025-05" db="UniProtKB">
        <authorList>
            <consortium name="RefSeq"/>
        </authorList>
    </citation>
    <scope>NUCLEOTIDE SEQUENCE [LARGE SCALE GENOMIC DNA]</scope>
    <source>
        <strain evidence="5">14028-0561.14</strain>
    </source>
</reference>
<dbReference type="Gene3D" id="3.60.10.10">
    <property type="entry name" value="Endonuclease/exonuclease/phosphatase"/>
    <property type="match status" value="1"/>
</dbReference>
<keyword evidence="5" id="KW-1185">Reference proteome</keyword>
<dbReference type="Pfam" id="PF14529">
    <property type="entry name" value="Exo_endo_phos_2"/>
    <property type="match status" value="1"/>
</dbReference>
<dbReference type="SUPFAM" id="SSF57756">
    <property type="entry name" value="Retrovirus zinc finger-like domains"/>
    <property type="match status" value="1"/>
</dbReference>